<dbReference type="Proteomes" id="UP000885264">
    <property type="component" value="Unassembled WGS sequence"/>
</dbReference>
<reference evidence="2" key="2">
    <citation type="submission" date="2018-11" db="EMBL/GenBank/DDBJ databases">
        <authorList>
            <consortium name="PulseNet: The National Subtyping Network for Foodborne Disease Surveillance"/>
            <person name="Tarr C.L."/>
            <person name="Trees E."/>
            <person name="Katz L.S."/>
            <person name="Carleton-Romer H.A."/>
            <person name="Stroika S."/>
            <person name="Kucerova Z."/>
            <person name="Roache K.F."/>
            <person name="Sabol A.L."/>
            <person name="Besser J."/>
            <person name="Gerner-Smidt P."/>
        </authorList>
    </citation>
    <scope>NUCLEOTIDE SEQUENCE [LARGE SCALE GENOMIC DNA]</scope>
    <source>
        <strain evidence="1">08-0470</strain>
        <strain evidence="2">PNUSAS059688</strain>
    </source>
</reference>
<reference evidence="3" key="1">
    <citation type="submission" date="2018-07" db="EMBL/GenBank/DDBJ databases">
        <authorList>
            <consortium name="GenomeTrakr network: Whole genome sequencing for foodborne pathogen traceback"/>
        </authorList>
    </citation>
    <scope>NUCLEOTIDE SEQUENCE [LARGE SCALE GENOMIC DNA]</scope>
    <source>
        <strain evidence="3">FDA00013282</strain>
    </source>
</reference>
<dbReference type="InterPro" id="IPR038436">
    <property type="entry name" value="Effector_NleG_sf"/>
</dbReference>
<dbReference type="RefSeq" id="WP_114050305.1">
    <property type="nucleotide sequence ID" value="NZ_CP092075.1"/>
</dbReference>
<comment type="caution">
    <text evidence="2">The sequence shown here is derived from an EMBL/GenBank/DDBJ whole genome shotgun (WGS) entry which is preliminary data.</text>
</comment>
<organism evidence="2">
    <name type="scientific">Salmonella enterica</name>
    <name type="common">Salmonella choleraesuis</name>
    <dbReference type="NCBI Taxonomy" id="28901"/>
    <lineage>
        <taxon>Bacteria</taxon>
        <taxon>Pseudomonadati</taxon>
        <taxon>Pseudomonadota</taxon>
        <taxon>Gammaproteobacteria</taxon>
        <taxon>Enterobacterales</taxon>
        <taxon>Enterobacteriaceae</taxon>
        <taxon>Salmonella</taxon>
    </lineage>
</organism>
<dbReference type="Proteomes" id="UP000885364">
    <property type="component" value="Unassembled WGS sequence"/>
</dbReference>
<proteinExistence type="predicted"/>
<evidence type="ECO:0000313" key="3">
    <source>
        <dbReference type="EMBL" id="MJX46662.1"/>
    </source>
</evidence>
<name>A0A344SVV1_SALER</name>
<evidence type="ECO:0000313" key="2">
    <source>
        <dbReference type="EMBL" id="MHI24593.1"/>
    </source>
</evidence>
<dbReference type="Gene3D" id="3.30.40.80">
    <property type="entry name" value="Effector protein NleG"/>
    <property type="match status" value="1"/>
</dbReference>
<sequence>MSNQSAINDLEMQSDQLHKKIEACSFPVDTGSFLCAEEYLKCPITLDIPKNGVFVKVSSQSDVCYLFSKEELLKLVDQKLGHPLSREPIRMDMIVRKRDCYFNTLRDTFASV</sequence>
<evidence type="ECO:0000313" key="1">
    <source>
        <dbReference type="EMBL" id="EBS6848600.1"/>
    </source>
</evidence>
<dbReference type="EMBL" id="ROVY01000136">
    <property type="protein sequence ID" value="MHI24593.1"/>
    <property type="molecule type" value="Genomic_DNA"/>
</dbReference>
<gene>
    <name evidence="1" type="ORF">CBX34_13085</name>
    <name evidence="3" type="ORF">DTA53_06960</name>
    <name evidence="2" type="ORF">EEM47_22930</name>
</gene>
<dbReference type="InterPro" id="IPR010489">
    <property type="entry name" value="Effector_NleG"/>
</dbReference>
<accession>A0A344SVV1</accession>
<dbReference type="GO" id="GO:0004842">
    <property type="term" value="F:ubiquitin-protein transferase activity"/>
    <property type="evidence" value="ECO:0007669"/>
    <property type="project" value="InterPro"/>
</dbReference>
<dbReference type="EMBL" id="RTRY01000004">
    <property type="protein sequence ID" value="MJX46662.1"/>
    <property type="molecule type" value="Genomic_DNA"/>
</dbReference>
<protein>
    <submittedName>
        <fullName evidence="2">DUF1076 domain-containing protein</fullName>
    </submittedName>
</protein>
<dbReference type="Pfam" id="PF06416">
    <property type="entry name" value="T3SS_NleG"/>
    <property type="match status" value="1"/>
</dbReference>
<dbReference type="EMBL" id="AAGWGZ010000008">
    <property type="protein sequence ID" value="EBS6848600.1"/>
    <property type="molecule type" value="Genomic_DNA"/>
</dbReference>
<dbReference type="AlphaFoldDB" id="A0A344SVV1"/>
<dbReference type="GO" id="GO:0044403">
    <property type="term" value="P:biological process involved in symbiotic interaction"/>
    <property type="evidence" value="ECO:0007669"/>
    <property type="project" value="InterPro"/>
</dbReference>